<dbReference type="EMBL" id="MRWD01000103">
    <property type="protein sequence ID" value="ORJ18640.1"/>
    <property type="molecule type" value="Genomic_DNA"/>
</dbReference>
<comment type="caution">
    <text evidence="1">The sequence shown here is derived from an EMBL/GenBank/DDBJ whole genome shotgun (WGS) entry which is preliminary data.</text>
</comment>
<sequence>MIKNFKDGETGDLCRFYKDNQRGASIPALLEGALRRKLVMIEAASEERALFIPRSNNYERLSGNLEGWSSIRVNIQYRIIFQWREGAAHDVYLDAHTYR</sequence>
<organism evidence="1 2">
    <name type="scientific">Rouxiella silvae</name>
    <dbReference type="NCBI Taxonomy" id="1646373"/>
    <lineage>
        <taxon>Bacteria</taxon>
        <taxon>Pseudomonadati</taxon>
        <taxon>Pseudomonadota</taxon>
        <taxon>Gammaproteobacteria</taxon>
        <taxon>Enterobacterales</taxon>
        <taxon>Yersiniaceae</taxon>
        <taxon>Rouxiella</taxon>
    </lineage>
</organism>
<dbReference type="Proteomes" id="UP000192722">
    <property type="component" value="Unassembled WGS sequence"/>
</dbReference>
<reference evidence="1 2" key="1">
    <citation type="journal article" date="2017" name="Int. J. Syst. Evol. Microbiol.">
        <title>Rouxiella badensis sp. nov. and Rouxiella silvae sp. nov. isolated from peat bog soil in Germany and emendation of the genus description.</title>
        <authorList>
            <person name="Le Fleche-Mateos A."/>
            <person name="Kugler J.H."/>
            <person name="Hansen S.H."/>
            <person name="Syldatk C."/>
            <person name="Hausmann R."/>
            <person name="Lomprez F."/>
            <person name="Vandenbogaert M."/>
            <person name="Manuguerra J.C."/>
            <person name="Grimont P.A."/>
        </authorList>
    </citation>
    <scope>NUCLEOTIDE SEQUENCE [LARGE SCALE GENOMIC DNA]</scope>
    <source>
        <strain evidence="1 2">213</strain>
    </source>
</reference>
<dbReference type="RefSeq" id="WP_084984600.1">
    <property type="nucleotide sequence ID" value="NZ_CBCSCF010000021.1"/>
</dbReference>
<name>A0ABX3TTY3_9GAMM</name>
<evidence type="ECO:0000313" key="1">
    <source>
        <dbReference type="EMBL" id="ORJ18640.1"/>
    </source>
</evidence>
<proteinExistence type="predicted"/>
<dbReference type="Gene3D" id="3.30.2310.20">
    <property type="entry name" value="RelE-like"/>
    <property type="match status" value="1"/>
</dbReference>
<dbReference type="InterPro" id="IPR035093">
    <property type="entry name" value="RelE/ParE_toxin_dom_sf"/>
</dbReference>
<dbReference type="SUPFAM" id="SSF143011">
    <property type="entry name" value="RelE-like"/>
    <property type="match status" value="1"/>
</dbReference>
<protein>
    <submittedName>
        <fullName evidence="1">Toxin</fullName>
    </submittedName>
</protein>
<gene>
    <name evidence="1" type="ORF">BS639_24215</name>
</gene>
<evidence type="ECO:0000313" key="2">
    <source>
        <dbReference type="Proteomes" id="UP000192722"/>
    </source>
</evidence>
<dbReference type="Pfam" id="PF05015">
    <property type="entry name" value="HigB-like_toxin"/>
    <property type="match status" value="1"/>
</dbReference>
<keyword evidence="2" id="KW-1185">Reference proteome</keyword>
<dbReference type="PANTHER" id="PTHR40266">
    <property type="entry name" value="TOXIN HIGB-1"/>
    <property type="match status" value="1"/>
</dbReference>
<dbReference type="InterPro" id="IPR007711">
    <property type="entry name" value="HigB-1"/>
</dbReference>
<dbReference type="PANTHER" id="PTHR40266:SF2">
    <property type="entry name" value="TOXIN HIGB-1"/>
    <property type="match status" value="1"/>
</dbReference>
<accession>A0ABX3TTY3</accession>